<sequence>MSTSKSKHRECNSPVRVLDKQTDDQPDGSVDPIPADNTVQLEFLQFLKTLDDAPHDLGSVSQDDSAHLGEQMTSSDLESQLPHMPHDNDDLTAQKPETPSPTKQPLESLLSHNFTHKLHLAATSEQVTFINWTADGKHLQLDYMGLQEHLCGGQCMFRSRSILQFTRQLIEVGFERALQELEHDDRPQLYYQHAHFKPYHVEQLLLIPTPQFERLGTPKTPQTRNACPLGLGTAKDLCASHQSAYSPLQLARFRFQTLLHYHNDVRLLQEREPNAEQLLPRRGRISSSRLSAQSSLAPALASKHMNPRDSVLQFEAGKVPDYAGFYGRVEPSLISEFFAEYLPRYGASTSGYKDIVVDASKANSFQQNLPIGVVSSEDEDELADHDRHETNTLSAAGEHDRAQTTENCHPPPEDIELEQVMQELCGIGGEQGEVDPEKKEVTPLKPKLKRKKLVRKCAITDTDLEHESPTDDHGEDLLHAAAAAEAYIKDTQKTGAKDNEDDVDCSSSNNETDKDLKCQPDSKNASKRRRYDLRNSKSKRPR</sequence>
<comment type="similarity">
    <text evidence="1">Belongs to the HSF family.</text>
</comment>
<dbReference type="GO" id="GO:0003700">
    <property type="term" value="F:DNA-binding transcription factor activity"/>
    <property type="evidence" value="ECO:0007669"/>
    <property type="project" value="InterPro"/>
</dbReference>
<accession>A0A6J1M381</accession>
<evidence type="ECO:0000256" key="2">
    <source>
        <dbReference type="ARBA" id="ARBA00023125"/>
    </source>
</evidence>
<feature type="region of interest" description="Disordered" evidence="3">
    <location>
        <begin position="460"/>
        <end position="479"/>
    </location>
</feature>
<dbReference type="Gene3D" id="1.10.10.10">
    <property type="entry name" value="Winged helix-like DNA-binding domain superfamily/Winged helix DNA-binding domain"/>
    <property type="match status" value="1"/>
</dbReference>
<feature type="compositionally biased region" description="Polar residues" evidence="3">
    <location>
        <begin position="95"/>
        <end position="106"/>
    </location>
</feature>
<dbReference type="GO" id="GO:0043565">
    <property type="term" value="F:sequence-specific DNA binding"/>
    <property type="evidence" value="ECO:0007669"/>
    <property type="project" value="InterPro"/>
</dbReference>
<proteinExistence type="inferred from homology"/>
<dbReference type="InterPro" id="IPR000232">
    <property type="entry name" value="HSF_DNA-bd"/>
</dbReference>
<dbReference type="Pfam" id="PF00447">
    <property type="entry name" value="HSF_DNA-bind"/>
    <property type="match status" value="1"/>
</dbReference>
<evidence type="ECO:0000259" key="4">
    <source>
        <dbReference type="Pfam" id="PF00447"/>
    </source>
</evidence>
<dbReference type="InterPro" id="IPR036388">
    <property type="entry name" value="WH-like_DNA-bd_sf"/>
</dbReference>
<gene>
    <name evidence="6" type="primary">LOC111601224</name>
</gene>
<dbReference type="OrthoDB" id="6418155at2759"/>
<feature type="compositionally biased region" description="Basic and acidic residues" evidence="3">
    <location>
        <begin position="511"/>
        <end position="520"/>
    </location>
</feature>
<keyword evidence="2" id="KW-0238">DNA-binding</keyword>
<dbReference type="AlphaFoldDB" id="A0A6J1M381"/>
<feature type="region of interest" description="Disordered" evidence="3">
    <location>
        <begin position="489"/>
        <end position="542"/>
    </location>
</feature>
<evidence type="ECO:0000256" key="1">
    <source>
        <dbReference type="ARBA" id="ARBA00006403"/>
    </source>
</evidence>
<dbReference type="KEGG" id="dhe:111601224"/>
<organism evidence="5 6">
    <name type="scientific">Drosophila hydei</name>
    <name type="common">Fruit fly</name>
    <dbReference type="NCBI Taxonomy" id="7224"/>
    <lineage>
        <taxon>Eukaryota</taxon>
        <taxon>Metazoa</taxon>
        <taxon>Ecdysozoa</taxon>
        <taxon>Arthropoda</taxon>
        <taxon>Hexapoda</taxon>
        <taxon>Insecta</taxon>
        <taxon>Pterygota</taxon>
        <taxon>Neoptera</taxon>
        <taxon>Endopterygota</taxon>
        <taxon>Diptera</taxon>
        <taxon>Brachycera</taxon>
        <taxon>Muscomorpha</taxon>
        <taxon>Ephydroidea</taxon>
        <taxon>Drosophilidae</taxon>
        <taxon>Drosophila</taxon>
    </lineage>
</organism>
<dbReference type="Proteomes" id="UP000504633">
    <property type="component" value="Unplaced"/>
</dbReference>
<feature type="compositionally biased region" description="Basic residues" evidence="3">
    <location>
        <begin position="525"/>
        <end position="542"/>
    </location>
</feature>
<evidence type="ECO:0000256" key="3">
    <source>
        <dbReference type="SAM" id="MobiDB-lite"/>
    </source>
</evidence>
<feature type="compositionally biased region" description="Basic and acidic residues" evidence="3">
    <location>
        <begin position="489"/>
        <end position="498"/>
    </location>
</feature>
<reference evidence="6" key="1">
    <citation type="submission" date="2025-08" db="UniProtKB">
        <authorList>
            <consortium name="RefSeq"/>
        </authorList>
    </citation>
    <scope>IDENTIFICATION</scope>
    <source>
        <strain evidence="6">15085-1641.00</strain>
        <tissue evidence="6">Whole body</tissue>
    </source>
</reference>
<feature type="compositionally biased region" description="Basic and acidic residues" evidence="3">
    <location>
        <begin position="463"/>
        <end position="478"/>
    </location>
</feature>
<protein>
    <submittedName>
        <fullName evidence="6">Uncharacterized protein LOC111601224</fullName>
    </submittedName>
</protein>
<feature type="region of interest" description="Disordered" evidence="3">
    <location>
        <begin position="1"/>
        <end position="36"/>
    </location>
</feature>
<name>A0A6J1M381_DROHY</name>
<dbReference type="GeneID" id="111601224"/>
<evidence type="ECO:0000313" key="5">
    <source>
        <dbReference type="Proteomes" id="UP000504633"/>
    </source>
</evidence>
<feature type="domain" description="HSF-type DNA-binding" evidence="4">
    <location>
        <begin position="114"/>
        <end position="205"/>
    </location>
</feature>
<feature type="region of interest" description="Disordered" evidence="3">
    <location>
        <begin position="55"/>
        <end position="106"/>
    </location>
</feature>
<dbReference type="RefSeq" id="XP_023173487.2">
    <property type="nucleotide sequence ID" value="XM_023317719.2"/>
</dbReference>
<keyword evidence="5" id="KW-1185">Reference proteome</keyword>
<evidence type="ECO:0000313" key="6">
    <source>
        <dbReference type="RefSeq" id="XP_023173487.2"/>
    </source>
</evidence>
<dbReference type="OMA" id="QVMQELC"/>